<dbReference type="InterPro" id="IPR012336">
    <property type="entry name" value="Thioredoxin-like_fold"/>
</dbReference>
<accession>K0IER5</accession>
<dbReference type="InterPro" id="IPR036249">
    <property type="entry name" value="Thioredoxin-like_sf"/>
</dbReference>
<dbReference type="AlphaFoldDB" id="K0IER5"/>
<dbReference type="SUPFAM" id="SSF52833">
    <property type="entry name" value="Thioredoxin-like"/>
    <property type="match status" value="1"/>
</dbReference>
<feature type="domain" description="Thioredoxin" evidence="7">
    <location>
        <begin position="25"/>
        <end position="238"/>
    </location>
</feature>
<dbReference type="Gene3D" id="3.40.30.10">
    <property type="entry name" value="Glutaredoxin"/>
    <property type="match status" value="1"/>
</dbReference>
<dbReference type="HOGENOM" id="CLU_000288_47_1_2"/>
<evidence type="ECO:0000313" key="9">
    <source>
        <dbReference type="Proteomes" id="UP000008037"/>
    </source>
</evidence>
<gene>
    <name evidence="8" type="ordered locus">Ngar_c13120</name>
</gene>
<dbReference type="InterPro" id="IPR013766">
    <property type="entry name" value="Thioredoxin_domain"/>
</dbReference>
<evidence type="ECO:0000256" key="3">
    <source>
        <dbReference type="ARBA" id="ARBA00022729"/>
    </source>
</evidence>
<dbReference type="PROSITE" id="PS51352">
    <property type="entry name" value="THIOREDOXIN_2"/>
    <property type="match status" value="1"/>
</dbReference>
<evidence type="ECO:0000256" key="6">
    <source>
        <dbReference type="ARBA" id="ARBA00023284"/>
    </source>
</evidence>
<proteinExistence type="inferred from homology"/>
<comment type="similarity">
    <text evidence="1">Belongs to the thioredoxin family. DsbA subfamily.</text>
</comment>
<dbReference type="EMBL" id="CP002408">
    <property type="protein sequence ID" value="AFU58250.1"/>
    <property type="molecule type" value="Genomic_DNA"/>
</dbReference>
<dbReference type="STRING" id="1237085.Ngar_c13120"/>
<keyword evidence="3" id="KW-0732">Signal</keyword>
<dbReference type="Pfam" id="PF13462">
    <property type="entry name" value="Thioredoxin_4"/>
    <property type="match status" value="1"/>
</dbReference>
<protein>
    <recommendedName>
        <fullName evidence="7">Thioredoxin domain-containing protein</fullName>
    </recommendedName>
</protein>
<dbReference type="GeneID" id="13797571"/>
<evidence type="ECO:0000256" key="5">
    <source>
        <dbReference type="ARBA" id="ARBA00023157"/>
    </source>
</evidence>
<keyword evidence="6" id="KW-0676">Redox-active center</keyword>
<name>K0IER5_NITGG</name>
<dbReference type="Proteomes" id="UP000008037">
    <property type="component" value="Chromosome"/>
</dbReference>
<comment type="similarity">
    <text evidence="2">Belongs to the glutaredoxin family.</text>
</comment>
<evidence type="ECO:0000256" key="2">
    <source>
        <dbReference type="ARBA" id="ARBA00007787"/>
    </source>
</evidence>
<dbReference type="OrthoDB" id="15256at2157"/>
<evidence type="ECO:0000256" key="1">
    <source>
        <dbReference type="ARBA" id="ARBA00005791"/>
    </source>
</evidence>
<dbReference type="BioCyc" id="CNIT1237085:G1324-1310-MONOMER"/>
<dbReference type="KEGG" id="nga:Ngar_c13120"/>
<organism evidence="8 9">
    <name type="scientific">Nitrososphaera gargensis (strain Ga9.2)</name>
    <dbReference type="NCBI Taxonomy" id="1237085"/>
    <lineage>
        <taxon>Archaea</taxon>
        <taxon>Nitrososphaerota</taxon>
        <taxon>Nitrososphaeria</taxon>
        <taxon>Nitrososphaerales</taxon>
        <taxon>Nitrososphaeraceae</taxon>
        <taxon>Nitrososphaera</taxon>
    </lineage>
</organism>
<keyword evidence="9" id="KW-1185">Reference proteome</keyword>
<keyword evidence="4" id="KW-0560">Oxidoreductase</keyword>
<keyword evidence="5" id="KW-1015">Disulfide bond</keyword>
<sequence length="239" mass="25925">MASKTMILAAIAVGVIVAGVATAFMMSSSAVPATITNDKPAAAKSADQIITQLASPSIASAPALGSDDAKVTIVEFGDYQCTWCYRWHEGTKDVLVADYVDTGKVRFLFKDFPINDLSDRASSLAAEGSYCAADQGKYWEYHDEVYSNWNGENTGWVTRDSLERFAKDAGVQDLSAFSDCLDSGKYARVVRDNYNLARSIGLDATPSFIVLIDGKTPQLIRGAHPYSTFERVINEAYGN</sequence>
<reference evidence="8 9" key="1">
    <citation type="journal article" date="2012" name="Environ. Microbiol.">
        <title>The genome of the ammonia-oxidizing Candidatus Nitrososphaera gargensis: insights into metabolic versatility and environmental adaptations.</title>
        <authorList>
            <person name="Spang A."/>
            <person name="Poehlein A."/>
            <person name="Offre P."/>
            <person name="Zumbragel S."/>
            <person name="Haider S."/>
            <person name="Rychlik N."/>
            <person name="Nowka B."/>
            <person name="Schmeisser C."/>
            <person name="Lebedeva E.V."/>
            <person name="Rattei T."/>
            <person name="Bohm C."/>
            <person name="Schmid M."/>
            <person name="Galushko A."/>
            <person name="Hatzenpichler R."/>
            <person name="Weinmaier T."/>
            <person name="Daniel R."/>
            <person name="Schleper C."/>
            <person name="Spieck E."/>
            <person name="Streit W."/>
            <person name="Wagner M."/>
        </authorList>
    </citation>
    <scope>NUCLEOTIDE SEQUENCE [LARGE SCALE GENOMIC DNA]</scope>
    <source>
        <strain evidence="9">Ga9.2</strain>
    </source>
</reference>
<dbReference type="InParanoid" id="K0IER5"/>
<dbReference type="PANTHER" id="PTHR13887:SF14">
    <property type="entry name" value="DISULFIDE BOND FORMATION PROTEIN D"/>
    <property type="match status" value="1"/>
</dbReference>
<dbReference type="PATRIC" id="fig|1237085.11.peg.1260"/>
<dbReference type="GO" id="GO:0016491">
    <property type="term" value="F:oxidoreductase activity"/>
    <property type="evidence" value="ECO:0007669"/>
    <property type="project" value="UniProtKB-KW"/>
</dbReference>
<evidence type="ECO:0000256" key="4">
    <source>
        <dbReference type="ARBA" id="ARBA00023002"/>
    </source>
</evidence>
<evidence type="ECO:0000313" key="8">
    <source>
        <dbReference type="EMBL" id="AFU58250.1"/>
    </source>
</evidence>
<evidence type="ECO:0000259" key="7">
    <source>
        <dbReference type="PROSITE" id="PS51352"/>
    </source>
</evidence>
<dbReference type="RefSeq" id="WP_015018787.1">
    <property type="nucleotide sequence ID" value="NC_018719.1"/>
</dbReference>
<dbReference type="PANTHER" id="PTHR13887">
    <property type="entry name" value="GLUTATHIONE S-TRANSFERASE KAPPA"/>
    <property type="match status" value="1"/>
</dbReference>